<dbReference type="SUPFAM" id="SSF50729">
    <property type="entry name" value="PH domain-like"/>
    <property type="match status" value="1"/>
</dbReference>
<reference evidence="3 4" key="1">
    <citation type="journal article" date="2023" name="J. Hered.">
        <title>Chromosome-level genome of the wood stork (Mycteria americana) provides insight into avian chromosome evolution.</title>
        <authorList>
            <person name="Flamio R. Jr."/>
            <person name="Ramstad K.M."/>
        </authorList>
    </citation>
    <scope>NUCLEOTIDE SEQUENCE [LARGE SCALE GENOMIC DNA]</scope>
    <source>
        <strain evidence="3">JAX WOST 10</strain>
    </source>
</reference>
<feature type="compositionally biased region" description="Basic and acidic residues" evidence="1">
    <location>
        <begin position="449"/>
        <end position="458"/>
    </location>
</feature>
<evidence type="ECO:0000313" key="4">
    <source>
        <dbReference type="Proteomes" id="UP001333110"/>
    </source>
</evidence>
<comment type="caution">
    <text evidence="3">The sequence shown here is derived from an EMBL/GenBank/DDBJ whole genome shotgun (WGS) entry which is preliminary data.</text>
</comment>
<name>A0AAN7NKW0_MYCAM</name>
<feature type="compositionally biased region" description="Polar residues" evidence="1">
    <location>
        <begin position="462"/>
        <end position="477"/>
    </location>
</feature>
<evidence type="ECO:0000313" key="3">
    <source>
        <dbReference type="EMBL" id="KAK4818062.1"/>
    </source>
</evidence>
<dbReference type="Pfam" id="PF00640">
    <property type="entry name" value="PID"/>
    <property type="match status" value="1"/>
</dbReference>
<dbReference type="InterPro" id="IPR051133">
    <property type="entry name" value="Adapter_Engulfment-Domain"/>
</dbReference>
<feature type="region of interest" description="Disordered" evidence="1">
    <location>
        <begin position="363"/>
        <end position="389"/>
    </location>
</feature>
<feature type="compositionally biased region" description="Basic and acidic residues" evidence="1">
    <location>
        <begin position="538"/>
        <end position="549"/>
    </location>
</feature>
<dbReference type="Gene3D" id="2.30.29.30">
    <property type="entry name" value="Pleckstrin-homology domain (PH domain)/Phosphotyrosine-binding domain (PTB)"/>
    <property type="match status" value="1"/>
</dbReference>
<proteinExistence type="predicted"/>
<dbReference type="InterPro" id="IPR006020">
    <property type="entry name" value="PTB/PI_dom"/>
</dbReference>
<feature type="compositionally biased region" description="Low complexity" evidence="1">
    <location>
        <begin position="432"/>
        <end position="444"/>
    </location>
</feature>
<feature type="compositionally biased region" description="Polar residues" evidence="1">
    <location>
        <begin position="485"/>
        <end position="497"/>
    </location>
</feature>
<evidence type="ECO:0000256" key="1">
    <source>
        <dbReference type="SAM" id="MobiDB-lite"/>
    </source>
</evidence>
<gene>
    <name evidence="3" type="ORF">QYF61_004612</name>
</gene>
<dbReference type="InterPro" id="IPR011993">
    <property type="entry name" value="PH-like_dom_sf"/>
</dbReference>
<keyword evidence="4" id="KW-1185">Reference proteome</keyword>
<dbReference type="SMART" id="SM00462">
    <property type="entry name" value="PTB"/>
    <property type="match status" value="1"/>
</dbReference>
<dbReference type="Proteomes" id="UP001333110">
    <property type="component" value="Unassembled WGS sequence"/>
</dbReference>
<protein>
    <recommendedName>
        <fullName evidence="2">PID domain-containing protein</fullName>
    </recommendedName>
</protein>
<accession>A0AAN7NKW0</accession>
<dbReference type="FunFam" id="2.30.29.30:FF:000361">
    <property type="entry name" value="TBC1 domain family member 1 isoform B"/>
    <property type="match status" value="1"/>
</dbReference>
<feature type="region of interest" description="Disordered" evidence="1">
    <location>
        <begin position="535"/>
        <end position="561"/>
    </location>
</feature>
<dbReference type="CDD" id="cd01269">
    <property type="entry name" value="PTB_TBC1D1_like"/>
    <property type="match status" value="1"/>
</dbReference>
<feature type="region of interest" description="Disordered" evidence="1">
    <location>
        <begin position="414"/>
        <end position="497"/>
    </location>
</feature>
<dbReference type="PANTHER" id="PTHR11232">
    <property type="entry name" value="PHOSPHOTYROSINE INTERACTION DOMAIN-CONTAINING FAMILY MEMBER"/>
    <property type="match status" value="1"/>
</dbReference>
<organism evidence="3 4">
    <name type="scientific">Mycteria americana</name>
    <name type="common">Wood stork</name>
    <dbReference type="NCBI Taxonomy" id="33587"/>
    <lineage>
        <taxon>Eukaryota</taxon>
        <taxon>Metazoa</taxon>
        <taxon>Chordata</taxon>
        <taxon>Craniata</taxon>
        <taxon>Vertebrata</taxon>
        <taxon>Euteleostomi</taxon>
        <taxon>Archelosauria</taxon>
        <taxon>Archosauria</taxon>
        <taxon>Dinosauria</taxon>
        <taxon>Saurischia</taxon>
        <taxon>Theropoda</taxon>
        <taxon>Coelurosauria</taxon>
        <taxon>Aves</taxon>
        <taxon>Neognathae</taxon>
        <taxon>Neoaves</taxon>
        <taxon>Aequornithes</taxon>
        <taxon>Ciconiiformes</taxon>
        <taxon>Ciconiidae</taxon>
        <taxon>Mycteria</taxon>
    </lineage>
</organism>
<sequence length="661" mass="74568">MLEPFTDLKPYEGTGRYKLVPEIISSIRQAGKIARQEEFQNNLSDVEDPFAKKFEVLFCGRVTVAHKNAPPALIDECIEKFNRASCTKKSDFNSSSQQHETANNFGGFSFSSKFRSVFQPLVSEEEEKRPIRKSFSQPGLRSFAFKKDLQEGSHRSNSFVRSFEEDAISLNLKSQLIYGHSVVQPTDIAENRTMLFTIGQSEVYLISPDTKKVAIEKSFKEISFCSQGIRHVDHFGFICRESSENGGFHFVCYVFQCTDEALVDEIMMTLKQAFTVAAVQQTSKAQPQLCEGCPMQSLHKLCEKIEGLHPSKTKLELQKHLTTLNNQEQASVFEEVKKLRPRNDQKENELVISVLRNMYEEKQKDHVHVGEAKQTSQPPAENAVNEVPSSASRFRLDMLKNKAKRSLTESFESILSRGSKARSPLDSSGAVDLDSSTSSTLSSTNKEPPLCEKEKDRLPTLPTENAVETSGSVGDLSSDTDDSPIEQSVTLPQQSFRRRANTLSHLPTESQESLVPVETSPSVPQRKLMRYHSVSTETPHKRNDYESKHSHQAIGADSPVRTRRHSWRQQIFLRVATPQKACDSPSRYDGKVCVYLLPRTLLVDVICEVWIILSTKWTYLSAPLFVLSLQFPTYFLVMPSSSAVEFLFFSFLCNVVPIVSN</sequence>
<evidence type="ECO:0000259" key="2">
    <source>
        <dbReference type="PROSITE" id="PS01179"/>
    </source>
</evidence>
<feature type="domain" description="PID" evidence="2">
    <location>
        <begin position="198"/>
        <end position="277"/>
    </location>
</feature>
<dbReference type="PROSITE" id="PS01179">
    <property type="entry name" value="PID"/>
    <property type="match status" value="1"/>
</dbReference>
<dbReference type="EMBL" id="JAUNZN010000007">
    <property type="protein sequence ID" value="KAK4818062.1"/>
    <property type="molecule type" value="Genomic_DNA"/>
</dbReference>
<dbReference type="AlphaFoldDB" id="A0AAN7NKW0"/>
<dbReference type="PANTHER" id="PTHR11232:SF50">
    <property type="entry name" value="TBC1 DOMAIN FAMILY MEMBER 1"/>
    <property type="match status" value="1"/>
</dbReference>